<evidence type="ECO:0000313" key="2">
    <source>
        <dbReference type="EMBL" id="KAF0934451.1"/>
    </source>
</evidence>
<dbReference type="EMBL" id="SPHZ02000001">
    <property type="protein sequence ID" value="KAF0934453.1"/>
    <property type="molecule type" value="Genomic_DNA"/>
</dbReference>
<sequence>MKPMTPADLLTSPRQEFPLPQPPPTAYCIVAETSCYGDGALTDSRKRLSADHRLLPSLSAATLQEAQARAPPLLLPPRRPLISPPLPPRRPLLLGRRRRSSIHLLPFRPLPLAPPPPLPRPIHGPHRVVSAFRLGPARCHSNPSCFSPSPSSPPPRRSLGLEQYVELVIFFLSSRKGLGIVGLGGFMGVRRRSWGSKVAMGVGSGKAWQWTTGARGRR</sequence>
<reference evidence="2 3" key="1">
    <citation type="submission" date="2019-11" db="EMBL/GenBank/DDBJ databases">
        <title>Whole genome sequence of Oryza granulata.</title>
        <authorList>
            <person name="Li W."/>
        </authorList>
    </citation>
    <scope>NUCLEOTIDE SEQUENCE [LARGE SCALE GENOMIC DNA]</scope>
    <source>
        <strain evidence="3">cv. Menghai</strain>
        <tissue evidence="2">Leaf</tissue>
    </source>
</reference>
<protein>
    <submittedName>
        <fullName evidence="2">Uncharacterized protein</fullName>
    </submittedName>
</protein>
<evidence type="ECO:0000256" key="1">
    <source>
        <dbReference type="SAM" id="MobiDB-lite"/>
    </source>
</evidence>
<keyword evidence="3" id="KW-1185">Reference proteome</keyword>
<dbReference type="EMBL" id="SPHZ02000001">
    <property type="protein sequence ID" value="KAF0934451.1"/>
    <property type="molecule type" value="Genomic_DNA"/>
</dbReference>
<comment type="caution">
    <text evidence="2">The sequence shown here is derived from an EMBL/GenBank/DDBJ whole genome shotgun (WGS) entry which is preliminary data.</text>
</comment>
<proteinExistence type="predicted"/>
<accession>A0A6G1FC75</accession>
<feature type="region of interest" description="Disordered" evidence="1">
    <location>
        <begin position="1"/>
        <end position="22"/>
    </location>
</feature>
<gene>
    <name evidence="2" type="ORF">E2562_025532</name>
</gene>
<name>A0A6G1FC75_9ORYZ</name>
<evidence type="ECO:0000313" key="3">
    <source>
        <dbReference type="Proteomes" id="UP000479710"/>
    </source>
</evidence>
<dbReference type="Proteomes" id="UP000479710">
    <property type="component" value="Unassembled WGS sequence"/>
</dbReference>
<dbReference type="EMBL" id="SPHZ02000001">
    <property type="protein sequence ID" value="KAF0934452.1"/>
    <property type="molecule type" value="Genomic_DNA"/>
</dbReference>
<dbReference type="AlphaFoldDB" id="A0A6G1FC75"/>
<organism evidence="2 3">
    <name type="scientific">Oryza meyeriana var. granulata</name>
    <dbReference type="NCBI Taxonomy" id="110450"/>
    <lineage>
        <taxon>Eukaryota</taxon>
        <taxon>Viridiplantae</taxon>
        <taxon>Streptophyta</taxon>
        <taxon>Embryophyta</taxon>
        <taxon>Tracheophyta</taxon>
        <taxon>Spermatophyta</taxon>
        <taxon>Magnoliopsida</taxon>
        <taxon>Liliopsida</taxon>
        <taxon>Poales</taxon>
        <taxon>Poaceae</taxon>
        <taxon>BOP clade</taxon>
        <taxon>Oryzoideae</taxon>
        <taxon>Oryzeae</taxon>
        <taxon>Oryzinae</taxon>
        <taxon>Oryza</taxon>
        <taxon>Oryza meyeriana</taxon>
    </lineage>
</organism>